<dbReference type="EMBL" id="RWJF01000001">
    <property type="protein sequence ID" value="RST30131.1"/>
    <property type="molecule type" value="Genomic_DNA"/>
</dbReference>
<dbReference type="AlphaFoldDB" id="A0A3S0EL53"/>
<gene>
    <name evidence="1" type="ORF">HMF7854_04300</name>
</gene>
<evidence type="ECO:0000313" key="1">
    <source>
        <dbReference type="EMBL" id="RST30131.1"/>
    </source>
</evidence>
<comment type="caution">
    <text evidence="1">The sequence shown here is derived from an EMBL/GenBank/DDBJ whole genome shotgun (WGS) entry which is preliminary data.</text>
</comment>
<dbReference type="RefSeq" id="WP_126717966.1">
    <property type="nucleotide sequence ID" value="NZ_RWJF01000001.1"/>
</dbReference>
<dbReference type="Proteomes" id="UP000274661">
    <property type="component" value="Unassembled WGS sequence"/>
</dbReference>
<dbReference type="OrthoDB" id="8101309at2"/>
<sequence>MTQKHETLPSEAMIEAMADAMQEIAGPDARPWPKESAATTIKLKALLVAIWQAAEATRPPSSPTGDEVSPVEEAHRFWLVFQEPGCVPNRKGPWPVSRLAETLREAMKARLTSYIHVLTVDEQGVPHVEHGPEVLQMLDGRSMSTGRKHNARVREAETIRQQQSDSLKAGS</sequence>
<organism evidence="1 2">
    <name type="scientific">Sphingomonas ginkgonis</name>
    <dbReference type="NCBI Taxonomy" id="2315330"/>
    <lineage>
        <taxon>Bacteria</taxon>
        <taxon>Pseudomonadati</taxon>
        <taxon>Pseudomonadota</taxon>
        <taxon>Alphaproteobacteria</taxon>
        <taxon>Sphingomonadales</taxon>
        <taxon>Sphingomonadaceae</taxon>
        <taxon>Sphingomonas</taxon>
    </lineage>
</organism>
<evidence type="ECO:0000313" key="2">
    <source>
        <dbReference type="Proteomes" id="UP000274661"/>
    </source>
</evidence>
<keyword evidence="2" id="KW-1185">Reference proteome</keyword>
<name>A0A3S0EL53_9SPHN</name>
<protein>
    <submittedName>
        <fullName evidence="1">Uncharacterized protein</fullName>
    </submittedName>
</protein>
<accession>A0A3S0EL53</accession>
<proteinExistence type="predicted"/>
<reference evidence="1 2" key="1">
    <citation type="submission" date="2018-12" db="EMBL/GenBank/DDBJ databases">
        <title>Sphingomonas sp. HMF7854 Genome sequencing and assembly.</title>
        <authorList>
            <person name="Cha I."/>
            <person name="Kang H."/>
            <person name="Kim H."/>
            <person name="Kang J."/>
            <person name="Joh K."/>
        </authorList>
    </citation>
    <scope>NUCLEOTIDE SEQUENCE [LARGE SCALE GENOMIC DNA]</scope>
    <source>
        <strain evidence="1 2">HMF7854</strain>
    </source>
</reference>